<organism evidence="2 3">
    <name type="scientific">Altererythrobacter epoxidivorans</name>
    <dbReference type="NCBI Taxonomy" id="361183"/>
    <lineage>
        <taxon>Bacteria</taxon>
        <taxon>Pseudomonadati</taxon>
        <taxon>Pseudomonadota</taxon>
        <taxon>Alphaproteobacteria</taxon>
        <taxon>Sphingomonadales</taxon>
        <taxon>Erythrobacteraceae</taxon>
        <taxon>Altererythrobacter</taxon>
    </lineage>
</organism>
<proteinExistence type="predicted"/>
<dbReference type="KEGG" id="aep:AMC99_02727"/>
<evidence type="ECO:0000313" key="2">
    <source>
        <dbReference type="EMBL" id="ALE17998.1"/>
    </source>
</evidence>
<reference evidence="2 3" key="1">
    <citation type="submission" date="2015-09" db="EMBL/GenBank/DDBJ databases">
        <title>Complete genome sequence of a benzo[a]pyrene-degrading bacterium Altererythrobacter epoxidivorans CGMCC 1.7731T.</title>
        <authorList>
            <person name="Li Z."/>
            <person name="Cheng H."/>
            <person name="Huo Y."/>
            <person name="Xu X."/>
        </authorList>
    </citation>
    <scope>NUCLEOTIDE SEQUENCE [LARGE SCALE GENOMIC DNA]</scope>
    <source>
        <strain evidence="2 3">CGMCC 1.7731</strain>
    </source>
</reference>
<evidence type="ECO:0000259" key="1">
    <source>
        <dbReference type="Pfam" id="PF09356"/>
    </source>
</evidence>
<protein>
    <submittedName>
        <fullName evidence="2">FAD/FMN-containing dehydrogenase</fullName>
    </submittedName>
</protein>
<dbReference type="AlphaFoldDB" id="A0A0M4MAF7"/>
<accession>A0A0M4MAF7</accession>
<dbReference type="Pfam" id="PF09356">
    <property type="entry name" value="Phage_BR0599"/>
    <property type="match status" value="1"/>
</dbReference>
<evidence type="ECO:0000313" key="3">
    <source>
        <dbReference type="Proteomes" id="UP000057938"/>
    </source>
</evidence>
<dbReference type="Proteomes" id="UP000057938">
    <property type="component" value="Chromosome"/>
</dbReference>
<dbReference type="STRING" id="361183.AMC99_02727"/>
<keyword evidence="3" id="KW-1185">Reference proteome</keyword>
<gene>
    <name evidence="2" type="ORF">AMC99_02727</name>
</gene>
<dbReference type="InterPro" id="IPR018964">
    <property type="entry name" value="Phage_phiJL001_Gp84_C"/>
</dbReference>
<sequence length="249" mass="26604">MSFLGTLASSFKGGGDGRVPLSRGFVSPWALALGSNHGFGRGFEYAEAVRQGYLANPIAQRAVRIVAEGIAGAPLASGDERLEKLVTATSAGQPLIETLAAQLQSAKANLERSFVPLTSPTCRARFCGEQCGLSSRFFEHFLELDLVDLDSNVVDFSVDDPALFLDGMVRFTEGPQTGLSFNIIGVSEEGFLLDKAIAAETKPGMKALIIEGCDHLLATCGNRFDNAANFRGEPFLPGNDLLTRYPTPK</sequence>
<dbReference type="RefSeq" id="WP_061927282.1">
    <property type="nucleotide sequence ID" value="NZ_CP012669.1"/>
</dbReference>
<dbReference type="PATRIC" id="fig|361183.4.peg.2681"/>
<name>A0A0M4MAF7_9SPHN</name>
<dbReference type="OrthoDB" id="1633386at2"/>
<dbReference type="EMBL" id="CP012669">
    <property type="protein sequence ID" value="ALE17998.1"/>
    <property type="molecule type" value="Genomic_DNA"/>
</dbReference>
<feature type="domain" description="Bacteriophage phiJL001 Gp84 C-terminal" evidence="1">
    <location>
        <begin position="164"/>
        <end position="240"/>
    </location>
</feature>